<dbReference type="EMBL" id="JACFYJ010000003">
    <property type="protein sequence ID" value="MEI5996309.1"/>
    <property type="molecule type" value="Genomic_DNA"/>
</dbReference>
<dbReference type="SMART" id="SM00528">
    <property type="entry name" value="HNS"/>
    <property type="match status" value="1"/>
</dbReference>
<dbReference type="SMART" id="SM00384">
    <property type="entry name" value="AT_hook"/>
    <property type="match status" value="2"/>
</dbReference>
<comment type="similarity">
    <text evidence="2">Belongs to the histone-like protein H-NS family.</text>
</comment>
<comment type="caution">
    <text evidence="7">The sequence shown here is derived from an EMBL/GenBank/DDBJ whole genome shotgun (WGS) entry which is preliminary data.</text>
</comment>
<dbReference type="PANTHER" id="PTHR38097">
    <property type="match status" value="1"/>
</dbReference>
<dbReference type="Proteomes" id="UP001386437">
    <property type="component" value="Unassembled WGS sequence"/>
</dbReference>
<feature type="region of interest" description="Disordered" evidence="5">
    <location>
        <begin position="59"/>
        <end position="148"/>
    </location>
</feature>
<dbReference type="Gene3D" id="4.10.430.30">
    <property type="match status" value="1"/>
</dbReference>
<organism evidence="7 8">
    <name type="scientific">Paraburkholderia bengalensis</name>
    <dbReference type="NCBI Taxonomy" id="2747562"/>
    <lineage>
        <taxon>Bacteria</taxon>
        <taxon>Pseudomonadati</taxon>
        <taxon>Pseudomonadota</taxon>
        <taxon>Betaproteobacteria</taxon>
        <taxon>Burkholderiales</taxon>
        <taxon>Burkholderiaceae</taxon>
        <taxon>Paraburkholderia</taxon>
    </lineage>
</organism>
<sequence length="175" mass="19030">MAGVVAPQQLSYHCIWLPYLRSNSGLRVCKKKADDLRRKKSASVITSIKKMMADHGLTVQDLEADTETPRKRGRPAGSKNKTVANHEPAIQGLQADTEMPRKRGRPAGSKNGSRSSTNKLVASKVAPKYQDPVSGATWSGRARPPAWIKDVKDRSKFLIEPPAAGASASRSAKRT</sequence>
<evidence type="ECO:0000256" key="4">
    <source>
        <dbReference type="ARBA" id="ARBA00023125"/>
    </source>
</evidence>
<evidence type="ECO:0000259" key="6">
    <source>
        <dbReference type="SMART" id="SM00528"/>
    </source>
</evidence>
<keyword evidence="4" id="KW-0238">DNA-binding</keyword>
<reference evidence="7 8" key="1">
    <citation type="journal article" date="2022" name="Arch. Microbiol.">
        <title>Paraburkholderia bengalensis sp. nov. isolated from roots of Oryza sativa, IR64.</title>
        <authorList>
            <person name="Nag P."/>
            <person name="Mondal N."/>
            <person name="Sarkar J."/>
            <person name="Das S."/>
        </authorList>
    </citation>
    <scope>NUCLEOTIDE SEQUENCE [LARGE SCALE GENOMIC DNA]</scope>
    <source>
        <strain evidence="7 8">IR64_4_BI</strain>
    </source>
</reference>
<feature type="domain" description="DNA-binding protein H-NS-like C-terminal" evidence="6">
    <location>
        <begin position="119"/>
        <end position="159"/>
    </location>
</feature>
<name>A0ABU8ILC9_9BURK</name>
<keyword evidence="8" id="KW-1185">Reference proteome</keyword>
<dbReference type="InterPro" id="IPR027444">
    <property type="entry name" value="H-NS_C_dom"/>
</dbReference>
<dbReference type="InterPro" id="IPR017956">
    <property type="entry name" value="AT_hook_DNA-bd_motif"/>
</dbReference>
<proteinExistence type="inferred from homology"/>
<comment type="subcellular location">
    <subcellularLocation>
        <location evidence="1">Cytoplasm</location>
        <location evidence="1">Nucleoid</location>
    </subcellularLocation>
</comment>
<evidence type="ECO:0000256" key="3">
    <source>
        <dbReference type="ARBA" id="ARBA00022490"/>
    </source>
</evidence>
<evidence type="ECO:0000313" key="8">
    <source>
        <dbReference type="Proteomes" id="UP001386437"/>
    </source>
</evidence>
<dbReference type="Pfam" id="PF00816">
    <property type="entry name" value="Histone_HNS"/>
    <property type="match status" value="1"/>
</dbReference>
<gene>
    <name evidence="7" type="ORF">H3V53_03535</name>
</gene>
<dbReference type="SUPFAM" id="SSF81273">
    <property type="entry name" value="H-NS histone-like proteins"/>
    <property type="match status" value="1"/>
</dbReference>
<keyword evidence="3" id="KW-0963">Cytoplasm</keyword>
<evidence type="ECO:0000313" key="7">
    <source>
        <dbReference type="EMBL" id="MEI5996309.1"/>
    </source>
</evidence>
<evidence type="ECO:0000256" key="1">
    <source>
        <dbReference type="ARBA" id="ARBA00004453"/>
    </source>
</evidence>
<dbReference type="PANTHER" id="PTHR38097:SF2">
    <property type="entry name" value="DNA-BINDING PROTEIN STPA"/>
    <property type="match status" value="1"/>
</dbReference>
<protein>
    <submittedName>
        <fullName evidence="7">H-NS histone family protein</fullName>
    </submittedName>
</protein>
<accession>A0ABU8ILC9</accession>
<evidence type="ECO:0000256" key="5">
    <source>
        <dbReference type="SAM" id="MobiDB-lite"/>
    </source>
</evidence>
<evidence type="ECO:0000256" key="2">
    <source>
        <dbReference type="ARBA" id="ARBA00010610"/>
    </source>
</evidence>
<feature type="compositionally biased region" description="Polar residues" evidence="5">
    <location>
        <begin position="110"/>
        <end position="120"/>
    </location>
</feature>